<name>A0ABX6EU90_KLUMA</name>
<keyword evidence="3" id="KW-0687">Ribonucleoprotein</keyword>
<dbReference type="Proteomes" id="UP000422736">
    <property type="component" value="Chromosome 2"/>
</dbReference>
<gene>
    <name evidence="3" type="primary">RSM26</name>
    <name evidence="3" type="ORF">FIM1_1281</name>
</gene>
<dbReference type="SUPFAM" id="SSF54719">
    <property type="entry name" value="Fe,Mn superoxide dismutase (SOD), C-terminal domain"/>
    <property type="match status" value="1"/>
</dbReference>
<dbReference type="InterPro" id="IPR036314">
    <property type="entry name" value="SOD_C_sf"/>
</dbReference>
<sequence length="252" mass="29158">MFMNKVFRRGIHTVPRLPGVSRLLESGIPHVMSANTFKATWTDQQQLLCDKLSLASAGTTLESYLPFHLVLHTAKKPYLTNIFNLASALHNNHLFVENILPMEQVTQPSREFLQRVETQYGMPWENFKDEMVRRSEEDVLGQGWLFLVENDAKELHILTVQNNGTPYYFARNQSFDLNSALSLEDMEQFVTMRDLLATDPNVKDWTMPVIAISLWDHAYLKDYGVKGRSQFVRKCLDNLNWSAVNNRLFSKM</sequence>
<protein>
    <submittedName>
        <fullName evidence="3">37S ribosomal protein S26</fullName>
    </submittedName>
</protein>
<organism evidence="3 4">
    <name type="scientific">Kluyveromyces marxianus</name>
    <name type="common">Yeast</name>
    <name type="synonym">Candida kefyr</name>
    <dbReference type="NCBI Taxonomy" id="4911"/>
    <lineage>
        <taxon>Eukaryota</taxon>
        <taxon>Fungi</taxon>
        <taxon>Dikarya</taxon>
        <taxon>Ascomycota</taxon>
        <taxon>Saccharomycotina</taxon>
        <taxon>Saccharomycetes</taxon>
        <taxon>Saccharomycetales</taxon>
        <taxon>Saccharomycetaceae</taxon>
        <taxon>Kluyveromyces</taxon>
    </lineage>
</organism>
<dbReference type="SUPFAM" id="SSF46609">
    <property type="entry name" value="Fe,Mn superoxide dismutase (SOD), N-terminal domain"/>
    <property type="match status" value="1"/>
</dbReference>
<evidence type="ECO:0000259" key="2">
    <source>
        <dbReference type="Pfam" id="PF02777"/>
    </source>
</evidence>
<dbReference type="InterPro" id="IPR019832">
    <property type="entry name" value="Mn/Fe_SOD_C"/>
</dbReference>
<proteinExistence type="predicted"/>
<dbReference type="InterPro" id="IPR036324">
    <property type="entry name" value="Mn/Fe_SOD_N_sf"/>
</dbReference>
<reference evidence="3 4" key="1">
    <citation type="submission" date="2016-03" db="EMBL/GenBank/DDBJ databases">
        <title>How can Kluyveromyces marxianus grow so fast - potential evolutionary course in Saccharomyces Complex revealed by comparative genomics.</title>
        <authorList>
            <person name="Mo W."/>
            <person name="Lu W."/>
            <person name="Yang X."/>
            <person name="Qi J."/>
            <person name="Lv H."/>
        </authorList>
    </citation>
    <scope>NUCLEOTIDE SEQUENCE [LARGE SCALE GENOMIC DNA]</scope>
    <source>
        <strain evidence="3 4">FIM1</strain>
    </source>
</reference>
<keyword evidence="4" id="KW-1185">Reference proteome</keyword>
<evidence type="ECO:0000313" key="3">
    <source>
        <dbReference type="EMBL" id="QGN14617.1"/>
    </source>
</evidence>
<dbReference type="PANTHER" id="PTHR43595">
    <property type="entry name" value="37S RIBOSOMAL PROTEIN S26, MITOCHONDRIAL"/>
    <property type="match status" value="1"/>
</dbReference>
<dbReference type="Pfam" id="PF02777">
    <property type="entry name" value="Sod_Fe_C"/>
    <property type="match status" value="2"/>
</dbReference>
<dbReference type="PANTHER" id="PTHR43595:SF2">
    <property type="entry name" value="SMALL RIBOSOMAL SUBUNIT PROTEIN MS42"/>
    <property type="match status" value="1"/>
</dbReference>
<feature type="domain" description="Manganese/iron superoxide dismutase C-terminal" evidence="2">
    <location>
        <begin position="199"/>
        <end position="247"/>
    </location>
</feature>
<accession>A0ABX6EU90</accession>
<comment type="function">
    <text evidence="1">Component of the mitochondrial ribosome (mitoribosome), a dedicated translation machinery responsible for the synthesis of mitochondrial genome-encoded proteins, including at least some of the essential transmembrane subunits of the mitochondrial respiratory chain. The mitoribosomes are attached to the mitochondrial inner membrane and translation products are cotranslationally integrated into the membrane.</text>
</comment>
<evidence type="ECO:0000256" key="1">
    <source>
        <dbReference type="ARBA" id="ARBA00037226"/>
    </source>
</evidence>
<dbReference type="Gene3D" id="3.55.40.20">
    <property type="entry name" value="Iron/manganese superoxide dismutase, C-terminal domain"/>
    <property type="match status" value="1"/>
</dbReference>
<dbReference type="GO" id="GO:0005840">
    <property type="term" value="C:ribosome"/>
    <property type="evidence" value="ECO:0007669"/>
    <property type="project" value="UniProtKB-KW"/>
</dbReference>
<dbReference type="EMBL" id="CP015055">
    <property type="protein sequence ID" value="QGN14617.1"/>
    <property type="molecule type" value="Genomic_DNA"/>
</dbReference>
<keyword evidence="3" id="KW-0689">Ribosomal protein</keyword>
<feature type="domain" description="Manganese/iron superoxide dismutase C-terminal" evidence="2">
    <location>
        <begin position="109"/>
        <end position="168"/>
    </location>
</feature>
<evidence type="ECO:0000313" key="4">
    <source>
        <dbReference type="Proteomes" id="UP000422736"/>
    </source>
</evidence>